<accession>A0ABN5PT11</accession>
<dbReference type="RefSeq" id="WP_120701360.1">
    <property type="nucleotide sequence ID" value="NZ_CP032620.1"/>
</dbReference>
<protein>
    <recommendedName>
        <fullName evidence="4">GGDEF domain-containing protein</fullName>
    </recommendedName>
</protein>
<reference evidence="3" key="1">
    <citation type="submission" date="2018-09" db="EMBL/GenBank/DDBJ databases">
        <title>Complete genome sequence of Streptococcus sp. KCOM 2890 (=JS71).</title>
        <authorList>
            <person name="Kook J.-K."/>
            <person name="Park S.-N."/>
            <person name="Lim Y.K."/>
        </authorList>
    </citation>
    <scope>NUCLEOTIDE SEQUENCE [LARGE SCALE GENOMIC DNA]</scope>
    <source>
        <strain evidence="3">JS71</strain>
    </source>
</reference>
<name>A0ABN5PT11_9STRE</name>
<dbReference type="EMBL" id="CP032620">
    <property type="protein sequence ID" value="AYF93495.1"/>
    <property type="molecule type" value="Genomic_DNA"/>
</dbReference>
<keyword evidence="3" id="KW-1185">Reference proteome</keyword>
<gene>
    <name evidence="2" type="ORF">D7D50_02075</name>
</gene>
<keyword evidence="1" id="KW-0812">Transmembrane</keyword>
<feature type="transmembrane region" description="Helical" evidence="1">
    <location>
        <begin position="57"/>
        <end position="77"/>
    </location>
</feature>
<feature type="transmembrane region" description="Helical" evidence="1">
    <location>
        <begin position="7"/>
        <end position="26"/>
    </location>
</feature>
<feature type="transmembrane region" description="Helical" evidence="1">
    <location>
        <begin position="83"/>
        <end position="103"/>
    </location>
</feature>
<organism evidence="2 3">
    <name type="scientific">Streptococcus koreensis</name>
    <dbReference type="NCBI Taxonomy" id="2382163"/>
    <lineage>
        <taxon>Bacteria</taxon>
        <taxon>Bacillati</taxon>
        <taxon>Bacillota</taxon>
        <taxon>Bacilli</taxon>
        <taxon>Lactobacillales</taxon>
        <taxon>Streptococcaceae</taxon>
        <taxon>Streptococcus</taxon>
    </lineage>
</organism>
<evidence type="ECO:0000313" key="3">
    <source>
        <dbReference type="Proteomes" id="UP000277293"/>
    </source>
</evidence>
<evidence type="ECO:0008006" key="4">
    <source>
        <dbReference type="Google" id="ProtNLM"/>
    </source>
</evidence>
<dbReference type="Proteomes" id="UP000277293">
    <property type="component" value="Chromosome"/>
</dbReference>
<keyword evidence="1" id="KW-1133">Transmembrane helix</keyword>
<proteinExistence type="predicted"/>
<evidence type="ECO:0000256" key="1">
    <source>
        <dbReference type="SAM" id="Phobius"/>
    </source>
</evidence>
<sequence>MKRRNHLGDWMLILVGFELAVLLYCLFFAREIIIEEALFLVLALFASLVLSNLLLTWTILISFGLGIVFLVAGVVYIPANQALLLLFSFPILIGILSKIRYYLFKEVAKVQNQEEDAEVAYRGLLENSGVQQEQKLQALLIHWSHEELFYQIHPREYNRTLNQIHYLIGHHLIQDERLYYVSDGNFLVLTNSQQRNLQEYYQLYLKNQLESLVFKGEDGNQAIQFQKGYLVVDATNRTKFHSYQEAISNLKRQLETDIIVEY</sequence>
<feature type="transmembrane region" description="Helical" evidence="1">
    <location>
        <begin position="32"/>
        <end position="50"/>
    </location>
</feature>
<evidence type="ECO:0000313" key="2">
    <source>
        <dbReference type="EMBL" id="AYF93495.1"/>
    </source>
</evidence>
<keyword evidence="1" id="KW-0472">Membrane</keyword>